<protein>
    <recommendedName>
        <fullName evidence="3">Fe2OG dioxygenase domain-containing protein</fullName>
    </recommendedName>
</protein>
<gene>
    <name evidence="1" type="ORF">CP49_15355</name>
</gene>
<dbReference type="RefSeq" id="WP_057852837.1">
    <property type="nucleotide sequence ID" value="NZ_LLXX01000142.1"/>
</dbReference>
<comment type="caution">
    <text evidence="1">The sequence shown here is derived from an EMBL/GenBank/DDBJ whole genome shotgun (WGS) entry which is preliminary data.</text>
</comment>
<evidence type="ECO:0000313" key="1">
    <source>
        <dbReference type="EMBL" id="KRR03319.1"/>
    </source>
</evidence>
<keyword evidence="2" id="KW-1185">Reference proteome</keyword>
<proteinExistence type="predicted"/>
<sequence length="253" mass="28616">MNIPSSASNISLNGEFPDLSDESISELVSSINRVGYGVVSGYLEQRELDQLRTFVEDSVRGVGNRYVCFTGCADLPGTPLERMAKSQVFRRLCTRVYERATGNQAPDQPYHQILRCLTGSSGQQHSLRFHYDSYVLTVLLPICVPEGRRSGELVMAPNVRLVRTWYAQNLIDKLLIDNPITQFLLKRLTEARSSHLVRLKMKPGNLYLFWGYRSIHTNEPCDPDKIRATALFHYVDPHAGSRLKRALRGSGPF</sequence>
<evidence type="ECO:0008006" key="3">
    <source>
        <dbReference type="Google" id="ProtNLM"/>
    </source>
</evidence>
<dbReference type="AlphaFoldDB" id="A0A0R3L5X3"/>
<dbReference type="Proteomes" id="UP000051913">
    <property type="component" value="Unassembled WGS sequence"/>
</dbReference>
<dbReference type="Gene3D" id="2.60.120.620">
    <property type="entry name" value="q2cbj1_9rhob like domain"/>
    <property type="match status" value="1"/>
</dbReference>
<accession>A0A0R3L5X3</accession>
<dbReference type="EMBL" id="LLXX01000142">
    <property type="protein sequence ID" value="KRR03319.1"/>
    <property type="molecule type" value="Genomic_DNA"/>
</dbReference>
<reference evidence="1 2" key="1">
    <citation type="submission" date="2014-03" db="EMBL/GenBank/DDBJ databases">
        <title>Bradyrhizobium valentinum sp. nov., isolated from effective nodules of Lupinus mariae-josephae, a lupine endemic of basic-lime soils in Eastern Spain.</title>
        <authorList>
            <person name="Duran D."/>
            <person name="Rey L."/>
            <person name="Navarro A."/>
            <person name="Busquets A."/>
            <person name="Imperial J."/>
            <person name="Ruiz-Argueso T."/>
        </authorList>
    </citation>
    <scope>NUCLEOTIDE SEQUENCE [LARGE SCALE GENOMIC DNA]</scope>
    <source>
        <strain evidence="1 2">LmjM3</strain>
    </source>
</reference>
<evidence type="ECO:0000313" key="2">
    <source>
        <dbReference type="Proteomes" id="UP000051913"/>
    </source>
</evidence>
<dbReference type="SUPFAM" id="SSF51197">
    <property type="entry name" value="Clavaminate synthase-like"/>
    <property type="match status" value="1"/>
</dbReference>
<organism evidence="1 2">
    <name type="scientific">Bradyrhizobium valentinum</name>
    <dbReference type="NCBI Taxonomy" id="1518501"/>
    <lineage>
        <taxon>Bacteria</taxon>
        <taxon>Pseudomonadati</taxon>
        <taxon>Pseudomonadota</taxon>
        <taxon>Alphaproteobacteria</taxon>
        <taxon>Hyphomicrobiales</taxon>
        <taxon>Nitrobacteraceae</taxon>
        <taxon>Bradyrhizobium</taxon>
    </lineage>
</organism>
<name>A0A0R3L5X3_9BRAD</name>